<evidence type="ECO:0000256" key="6">
    <source>
        <dbReference type="ARBA" id="ARBA00023034"/>
    </source>
</evidence>
<dbReference type="InterPro" id="IPR007583">
    <property type="entry name" value="GRASP55_65"/>
</dbReference>
<evidence type="ECO:0000256" key="8">
    <source>
        <dbReference type="ARBA" id="ARBA00023288"/>
    </source>
</evidence>
<feature type="domain" description="PDZ GRASP-type" evidence="11">
    <location>
        <begin position="15"/>
        <end position="105"/>
    </location>
</feature>
<proteinExistence type="inferred from homology"/>
<comment type="subcellular location">
    <subcellularLocation>
        <location evidence="1">Golgi apparatus membrane</location>
    </subcellularLocation>
</comment>
<feature type="binding site" evidence="9">
    <location>
        <position position="18"/>
    </location>
    <ligand>
        <name>Zn(2+)</name>
        <dbReference type="ChEBI" id="CHEBI:29105"/>
    </ligand>
</feature>
<evidence type="ECO:0000313" key="13">
    <source>
        <dbReference type="Proteomes" id="UP001153714"/>
    </source>
</evidence>
<feature type="domain" description="PDZ GRASP-type" evidence="11">
    <location>
        <begin position="111"/>
        <end position="199"/>
    </location>
</feature>
<reference evidence="12" key="2">
    <citation type="submission" date="2022-10" db="EMBL/GenBank/DDBJ databases">
        <authorList>
            <consortium name="ENA_rothamsted_submissions"/>
            <consortium name="culmorum"/>
            <person name="King R."/>
        </authorList>
    </citation>
    <scope>NUCLEOTIDE SEQUENCE</scope>
</reference>
<keyword evidence="4" id="KW-0519">Myristate</keyword>
<keyword evidence="13" id="KW-1185">Reference proteome</keyword>
<keyword evidence="6" id="KW-0333">Golgi apparatus</keyword>
<reference evidence="12" key="1">
    <citation type="submission" date="2021-12" db="EMBL/GenBank/DDBJ databases">
        <authorList>
            <person name="King R."/>
        </authorList>
    </citation>
    <scope>NUCLEOTIDE SEQUENCE</scope>
</reference>
<dbReference type="Pfam" id="PF04495">
    <property type="entry name" value="GRASP55_65"/>
    <property type="match status" value="1"/>
</dbReference>
<dbReference type="PANTHER" id="PTHR12893">
    <property type="entry name" value="GOLGI REASSEMBLY STACKING PROTEIN GRASP"/>
    <property type="match status" value="1"/>
</dbReference>
<dbReference type="AlphaFoldDB" id="A0A9N9W7D7"/>
<keyword evidence="9" id="KW-0862">Zinc</keyword>
<evidence type="ECO:0000256" key="3">
    <source>
        <dbReference type="ARBA" id="ARBA00022553"/>
    </source>
</evidence>
<dbReference type="GO" id="GO:0007030">
    <property type="term" value="P:Golgi organization"/>
    <property type="evidence" value="ECO:0007669"/>
    <property type="project" value="TreeGrafter"/>
</dbReference>
<keyword evidence="7" id="KW-0472">Membrane</keyword>
<evidence type="ECO:0000256" key="10">
    <source>
        <dbReference type="SAM" id="MobiDB-lite"/>
    </source>
</evidence>
<dbReference type="GO" id="GO:0046872">
    <property type="term" value="F:metal ion binding"/>
    <property type="evidence" value="ECO:0007669"/>
    <property type="project" value="UniProtKB-KW"/>
</dbReference>
<keyword evidence="8" id="KW-0449">Lipoprotein</keyword>
<evidence type="ECO:0000256" key="1">
    <source>
        <dbReference type="ARBA" id="ARBA00004394"/>
    </source>
</evidence>
<dbReference type="Gene3D" id="2.30.42.10">
    <property type="match status" value="2"/>
</dbReference>
<dbReference type="FunFam" id="2.30.42.10:FF:000026">
    <property type="entry name" value="Golgi reassembly stacking protein 2"/>
    <property type="match status" value="1"/>
</dbReference>
<evidence type="ECO:0000256" key="2">
    <source>
        <dbReference type="ARBA" id="ARBA00007144"/>
    </source>
</evidence>
<dbReference type="InterPro" id="IPR024958">
    <property type="entry name" value="GRASP_PDZ"/>
</dbReference>
<dbReference type="FunFam" id="2.30.42.10:FF:000056">
    <property type="entry name" value="Golgi reassembly-stacking protein 2 isoform 1"/>
    <property type="match status" value="1"/>
</dbReference>
<evidence type="ECO:0000256" key="5">
    <source>
        <dbReference type="ARBA" id="ARBA00022737"/>
    </source>
</evidence>
<dbReference type="GO" id="GO:0000139">
    <property type="term" value="C:Golgi membrane"/>
    <property type="evidence" value="ECO:0007669"/>
    <property type="project" value="UniProtKB-SubCell"/>
</dbReference>
<keyword evidence="3" id="KW-0597">Phosphoprotein</keyword>
<dbReference type="Proteomes" id="UP001153714">
    <property type="component" value="Chromosome 11"/>
</dbReference>
<feature type="binding site" evidence="9">
    <location>
        <position position="103"/>
    </location>
    <ligand>
        <name>Zn(2+)</name>
        <dbReference type="ChEBI" id="CHEBI:29105"/>
    </ligand>
</feature>
<comment type="similarity">
    <text evidence="2">Belongs to the GORASP family.</text>
</comment>
<protein>
    <recommendedName>
        <fullName evidence="11">PDZ GRASP-type domain-containing protein</fullName>
    </recommendedName>
</protein>
<evidence type="ECO:0000313" key="12">
    <source>
        <dbReference type="EMBL" id="CAG9783735.1"/>
    </source>
</evidence>
<organism evidence="12 13">
    <name type="scientific">Diatraea saccharalis</name>
    <name type="common">sugarcane borer</name>
    <dbReference type="NCBI Taxonomy" id="40085"/>
    <lineage>
        <taxon>Eukaryota</taxon>
        <taxon>Metazoa</taxon>
        <taxon>Ecdysozoa</taxon>
        <taxon>Arthropoda</taxon>
        <taxon>Hexapoda</taxon>
        <taxon>Insecta</taxon>
        <taxon>Pterygota</taxon>
        <taxon>Neoptera</taxon>
        <taxon>Endopterygota</taxon>
        <taxon>Lepidoptera</taxon>
        <taxon>Glossata</taxon>
        <taxon>Ditrysia</taxon>
        <taxon>Pyraloidea</taxon>
        <taxon>Crambidae</taxon>
        <taxon>Crambinae</taxon>
        <taxon>Diatraea</taxon>
    </lineage>
</organism>
<evidence type="ECO:0000256" key="9">
    <source>
        <dbReference type="PIRSR" id="PIRSR607583-1"/>
    </source>
</evidence>
<dbReference type="OrthoDB" id="3318at2759"/>
<name>A0A9N9W7D7_9NEOP</name>
<feature type="region of interest" description="Disordered" evidence="10">
    <location>
        <begin position="1"/>
        <end position="20"/>
    </location>
</feature>
<dbReference type="EMBL" id="OU893342">
    <property type="protein sequence ID" value="CAG9783735.1"/>
    <property type="molecule type" value="Genomic_DNA"/>
</dbReference>
<evidence type="ECO:0000256" key="4">
    <source>
        <dbReference type="ARBA" id="ARBA00022707"/>
    </source>
</evidence>
<dbReference type="PANTHER" id="PTHR12893:SF0">
    <property type="entry name" value="GRASP65"/>
    <property type="match status" value="1"/>
</dbReference>
<keyword evidence="5" id="KW-0677">Repeat</keyword>
<dbReference type="PROSITE" id="PS51865">
    <property type="entry name" value="PDZ_GRASP"/>
    <property type="match status" value="2"/>
</dbReference>
<dbReference type="InterPro" id="IPR036034">
    <property type="entry name" value="PDZ_sf"/>
</dbReference>
<keyword evidence="9" id="KW-0479">Metal-binding</keyword>
<evidence type="ECO:0000256" key="7">
    <source>
        <dbReference type="ARBA" id="ARBA00023136"/>
    </source>
</evidence>
<gene>
    <name evidence="12" type="ORF">DIATSA_LOCUS1886</name>
</gene>
<dbReference type="SUPFAM" id="SSF50156">
    <property type="entry name" value="PDZ domain-like"/>
    <property type="match status" value="2"/>
</dbReference>
<sequence length="444" mass="47982">MGSSHSTEVPGGGSDGYHILRVQDGSPGQKANLEAFFDFIVAIENTRLDQDNDTLKELLKKNVDKTIKMLIYSSKTQSVREVMVTPSANWGGQGLLGVSIRFCSFEGATENVWHVLEVHPSSPAELAGLRPFSDYIIGADSVMHESEDFFTLIEAHEGRSLKLYVYNVNDDTCREVNITPNHNWGGEGSLGCGVGYGYLHRIPINTHTPPQNTYSATTPLLSAQLPNMEQNLVSGVSNLNINQNSQKSVPQAAYAPPESIQAPPPFLTGVPMVKTGNFETTNAENIPAHIPEQPLVQQPVSQTQSMVSNMAAYSSNLAEATLTNLGSIPSVSNMQPPAPLPNLPGIPMNQPQPYIPMMPTYTQQQVSSTTTYSQSAPPPLVPTFDMSNFTPAPIQPPPMSTGLPVVTPVSLPGMPSITVSATLPVSTMKEIHQQQSQHQQDLLS</sequence>
<accession>A0A9N9W7D7</accession>
<evidence type="ECO:0000259" key="11">
    <source>
        <dbReference type="PROSITE" id="PS51865"/>
    </source>
</evidence>